<reference evidence="2" key="1">
    <citation type="submission" date="2016-09" db="EMBL/GenBank/DDBJ databases">
        <authorList>
            <person name="Gulvik C.A."/>
        </authorList>
    </citation>
    <scope>NUCLEOTIDE SEQUENCE [LARGE SCALE GENOMIC DNA]</scope>
    <source>
        <strain evidence="2">LMG 26676</strain>
    </source>
</reference>
<dbReference type="PANTHER" id="PTHR37816">
    <property type="entry name" value="YALI0E33011P"/>
    <property type="match status" value="1"/>
</dbReference>
<dbReference type="InterPro" id="IPR052922">
    <property type="entry name" value="Cytidylate_Kinase-2"/>
</dbReference>
<evidence type="ECO:0000313" key="2">
    <source>
        <dbReference type="Proteomes" id="UP000094469"/>
    </source>
</evidence>
<accession>A0A1E5H878</accession>
<dbReference type="PANTHER" id="PTHR37816:SF2">
    <property type="entry name" value="DNA TOPOLOGY MODULATION PROTEIN FLAR-RELATED PROTEIN"/>
    <property type="match status" value="1"/>
</dbReference>
<dbReference type="AlphaFoldDB" id="A0A1E5H878"/>
<gene>
    <name evidence="1" type="ORF">BCR24_08795</name>
</gene>
<dbReference type="RefSeq" id="WP_069641325.1">
    <property type="nucleotide sequence ID" value="NZ_JAFBEZ010000006.1"/>
</dbReference>
<evidence type="ECO:0008006" key="3">
    <source>
        <dbReference type="Google" id="ProtNLM"/>
    </source>
</evidence>
<sequence>MNKIMIVGPVGSGKTTFAKQLSAKIAVPYYELDNLIWNRHPSGDKPYSEEESSKKLQVILTNDRWIIEGTTTKDWIKAAIDSADTIFLLLPPYSTRVYRIVSRYIKQITKQEKAHYQPSPHLLIKMFIWNHHFEQKNIYELQKLTDSSHKKLTVLKNHNAFSSYRTND</sequence>
<dbReference type="Proteomes" id="UP000094469">
    <property type="component" value="Unassembled WGS sequence"/>
</dbReference>
<protein>
    <recommendedName>
        <fullName evidence="3">DNA topology modulation protein FlaR</fullName>
    </recommendedName>
</protein>
<dbReference type="STRING" id="1131292.BCR24_08795"/>
<dbReference type="Gene3D" id="3.40.50.300">
    <property type="entry name" value="P-loop containing nucleotide triphosphate hydrolases"/>
    <property type="match status" value="1"/>
</dbReference>
<keyword evidence="2" id="KW-1185">Reference proteome</keyword>
<comment type="caution">
    <text evidence="1">The sequence shown here is derived from an EMBL/GenBank/DDBJ whole genome shotgun (WGS) entry which is preliminary data.</text>
</comment>
<evidence type="ECO:0000313" key="1">
    <source>
        <dbReference type="EMBL" id="OEG21169.1"/>
    </source>
</evidence>
<dbReference type="EMBL" id="MIKC01000041">
    <property type="protein sequence ID" value="OEG21169.1"/>
    <property type="molecule type" value="Genomic_DNA"/>
</dbReference>
<dbReference type="InterPro" id="IPR027417">
    <property type="entry name" value="P-loop_NTPase"/>
</dbReference>
<dbReference type="SUPFAM" id="SSF52540">
    <property type="entry name" value="P-loop containing nucleoside triphosphate hydrolases"/>
    <property type="match status" value="1"/>
</dbReference>
<name>A0A1E5H878_9ENTE</name>
<organism evidence="1 2">
    <name type="scientific">Enterococcus ureilyticus</name>
    <dbReference type="NCBI Taxonomy" id="1131292"/>
    <lineage>
        <taxon>Bacteria</taxon>
        <taxon>Bacillati</taxon>
        <taxon>Bacillota</taxon>
        <taxon>Bacilli</taxon>
        <taxon>Lactobacillales</taxon>
        <taxon>Enterococcaceae</taxon>
        <taxon>Enterococcus</taxon>
    </lineage>
</organism>
<dbReference type="OrthoDB" id="1201990at2"/>
<proteinExistence type="predicted"/>